<gene>
    <name evidence="4" type="ORF">DSM110277_01587</name>
    <name evidence="3" type="ORF">SAMN04488041_102483</name>
</gene>
<dbReference type="Proteomes" id="UP000830781">
    <property type="component" value="Chromosome"/>
</dbReference>
<dbReference type="GeneID" id="94021799"/>
<sequence>MKTLTLAASAFAVLAFSPAVQAASASYGASGHYDVAAPQVTLAKHDKHDDKKHQKQHKKAVKEYKKAIKKHEKQHSDNGRHLAKGHDKHHHAKGDKLTRYVVIEQPHRHGLTRYNRYVQDDGYVYAVDPQTNDVLALIGLASRLLN</sequence>
<reference evidence="3" key="2">
    <citation type="submission" date="2016-10" db="EMBL/GenBank/DDBJ databases">
        <authorList>
            <person name="de Groot N.N."/>
        </authorList>
    </citation>
    <scope>NUCLEOTIDE SEQUENCE [LARGE SCALE GENOMIC DNA]</scope>
    <source>
        <strain evidence="3">DSM 10014</strain>
    </source>
</reference>
<dbReference type="STRING" id="60137.SAMN04488041_102483"/>
<dbReference type="RefSeq" id="WP_037944027.1">
    <property type="nucleotide sequence ID" value="NZ_CP084959.1"/>
</dbReference>
<reference evidence="5" key="1">
    <citation type="submission" date="2016-10" db="EMBL/GenBank/DDBJ databases">
        <authorList>
            <person name="Varghese N."/>
            <person name="Submissions S."/>
        </authorList>
    </citation>
    <scope>NUCLEOTIDE SEQUENCE [LARGE SCALE GENOMIC DNA]</scope>
    <source>
        <strain evidence="5">DSM 10014</strain>
    </source>
</reference>
<keyword evidence="2" id="KW-0732">Signal</keyword>
<evidence type="ECO:0008006" key="7">
    <source>
        <dbReference type="Google" id="ProtNLM"/>
    </source>
</evidence>
<proteinExistence type="predicted"/>
<evidence type="ECO:0000313" key="5">
    <source>
        <dbReference type="Proteomes" id="UP000183076"/>
    </source>
</evidence>
<evidence type="ECO:0000313" key="4">
    <source>
        <dbReference type="EMBL" id="UOA23173.1"/>
    </source>
</evidence>
<reference evidence="6" key="4">
    <citation type="journal article" date="2022" name="Microorganisms">
        <title>Beyond the ABCs#Discovery of Three New Plasmid Types in Rhodobacterales (RepQ, RepY, RepW).</title>
        <authorList>
            <person name="Freese H.M."/>
            <person name="Ringel V."/>
            <person name="Overmann J."/>
            <person name="Petersen J."/>
        </authorList>
    </citation>
    <scope>NUCLEOTIDE SEQUENCE [LARGE SCALE GENOMIC DNA]</scope>
    <source>
        <strain evidence="6">DSM 110277</strain>
    </source>
</reference>
<dbReference type="EMBL" id="FNNB01000002">
    <property type="protein sequence ID" value="SDW54713.1"/>
    <property type="molecule type" value="Genomic_DNA"/>
</dbReference>
<feature type="signal peptide" evidence="2">
    <location>
        <begin position="1"/>
        <end position="22"/>
    </location>
</feature>
<accession>A0A1H2UEU7</accession>
<dbReference type="AlphaFoldDB" id="A0A1H2UEU7"/>
<evidence type="ECO:0000256" key="2">
    <source>
        <dbReference type="SAM" id="SignalP"/>
    </source>
</evidence>
<evidence type="ECO:0000313" key="3">
    <source>
        <dbReference type="EMBL" id="SDW54713.1"/>
    </source>
</evidence>
<feature type="compositionally biased region" description="Basic residues" evidence="1">
    <location>
        <begin position="81"/>
        <end position="93"/>
    </location>
</feature>
<feature type="region of interest" description="Disordered" evidence="1">
    <location>
        <begin position="70"/>
        <end position="96"/>
    </location>
</feature>
<evidence type="ECO:0000313" key="6">
    <source>
        <dbReference type="Proteomes" id="UP000830781"/>
    </source>
</evidence>
<dbReference type="EMBL" id="CP084959">
    <property type="protein sequence ID" value="UOA23173.1"/>
    <property type="molecule type" value="Genomic_DNA"/>
</dbReference>
<dbReference type="Proteomes" id="UP000183076">
    <property type="component" value="Unassembled WGS sequence"/>
</dbReference>
<evidence type="ECO:0000256" key="1">
    <source>
        <dbReference type="SAM" id="MobiDB-lite"/>
    </source>
</evidence>
<keyword evidence="6" id="KW-1185">Reference proteome</keyword>
<protein>
    <recommendedName>
        <fullName evidence="7">Regulator RcnB of Ni and Co efflux</fullName>
    </recommendedName>
</protein>
<feature type="chain" id="PRO_5044558315" description="Regulator RcnB of Ni and Co efflux" evidence="2">
    <location>
        <begin position="23"/>
        <end position="146"/>
    </location>
</feature>
<organism evidence="3 5">
    <name type="scientific">Sulfitobacter pontiacus</name>
    <dbReference type="NCBI Taxonomy" id="60137"/>
    <lineage>
        <taxon>Bacteria</taxon>
        <taxon>Pseudomonadati</taxon>
        <taxon>Pseudomonadota</taxon>
        <taxon>Alphaproteobacteria</taxon>
        <taxon>Rhodobacterales</taxon>
        <taxon>Roseobacteraceae</taxon>
        <taxon>Sulfitobacter</taxon>
    </lineage>
</organism>
<name>A0A1H2UEU7_9RHOB</name>
<reference evidence="4" key="3">
    <citation type="journal article" date="2022" name="Microorganisms">
        <title>Beyond the ABCs#Discovery of Three New Plasmid Types in Rhodobacterales (RepQ, RepY, RepW).</title>
        <authorList>
            <person name="Freese H.M."/>
            <person name="Ringel V."/>
            <person name="Overmann J."/>
            <person name="Petersen J."/>
        </authorList>
    </citation>
    <scope>NUCLEOTIDE SEQUENCE</scope>
    <source>
        <strain evidence="4">DSM 110277</strain>
    </source>
</reference>